<dbReference type="InterPro" id="IPR000683">
    <property type="entry name" value="Gfo/Idh/MocA-like_OxRdtase_N"/>
</dbReference>
<accession>A0A2T3BDI0</accession>
<dbReference type="GO" id="GO:0016491">
    <property type="term" value="F:oxidoreductase activity"/>
    <property type="evidence" value="ECO:0007669"/>
    <property type="project" value="TreeGrafter"/>
</dbReference>
<dbReference type="PANTHER" id="PTHR42840">
    <property type="entry name" value="NAD(P)-BINDING ROSSMANN-FOLD SUPERFAMILY PROTEIN-RELATED"/>
    <property type="match status" value="1"/>
</dbReference>
<reference evidence="3 4" key="1">
    <citation type="journal article" date="2018" name="New Phytol.">
        <title>Comparative genomics and transcriptomics depict ericoid mycorrhizal fungi as versatile saprotrophs and plant mutualists.</title>
        <authorList>
            <person name="Martino E."/>
            <person name="Morin E."/>
            <person name="Grelet G.A."/>
            <person name="Kuo A."/>
            <person name="Kohler A."/>
            <person name="Daghino S."/>
            <person name="Barry K.W."/>
            <person name="Cichocki N."/>
            <person name="Clum A."/>
            <person name="Dockter R.B."/>
            <person name="Hainaut M."/>
            <person name="Kuo R.C."/>
            <person name="LaButti K."/>
            <person name="Lindahl B.D."/>
            <person name="Lindquist E.A."/>
            <person name="Lipzen A."/>
            <person name="Khouja H.R."/>
            <person name="Magnuson J."/>
            <person name="Murat C."/>
            <person name="Ohm R.A."/>
            <person name="Singer S.W."/>
            <person name="Spatafora J.W."/>
            <person name="Wang M."/>
            <person name="Veneault-Fourrey C."/>
            <person name="Henrissat B."/>
            <person name="Grigoriev I.V."/>
            <person name="Martin F.M."/>
            <person name="Perotto S."/>
        </authorList>
    </citation>
    <scope>NUCLEOTIDE SEQUENCE [LARGE SCALE GENOMIC DNA]</scope>
    <source>
        <strain evidence="3 4">ATCC 22711</strain>
    </source>
</reference>
<dbReference type="AlphaFoldDB" id="A0A2T3BDI0"/>
<evidence type="ECO:0000313" key="4">
    <source>
        <dbReference type="Proteomes" id="UP000241818"/>
    </source>
</evidence>
<dbReference type="STRING" id="857342.A0A2T3BDI0"/>
<dbReference type="InParanoid" id="A0A2T3BDI0"/>
<gene>
    <name evidence="3" type="ORF">M430DRAFT_92509</name>
</gene>
<dbReference type="Gene3D" id="3.30.360.10">
    <property type="entry name" value="Dihydrodipicolinate Reductase, domain 2"/>
    <property type="match status" value="1"/>
</dbReference>
<dbReference type="Proteomes" id="UP000241818">
    <property type="component" value="Unassembled WGS sequence"/>
</dbReference>
<dbReference type="GO" id="GO:0006740">
    <property type="term" value="P:NADPH regeneration"/>
    <property type="evidence" value="ECO:0007669"/>
    <property type="project" value="TreeGrafter"/>
</dbReference>
<dbReference type="PANTHER" id="PTHR42840:SF5">
    <property type="entry name" value="NAD(P)-BINDING ROSSMANN-FOLD SUPERFAMILY PROTEIN"/>
    <property type="match status" value="1"/>
</dbReference>
<dbReference type="SUPFAM" id="SSF51735">
    <property type="entry name" value="NAD(P)-binding Rossmann-fold domains"/>
    <property type="match status" value="1"/>
</dbReference>
<dbReference type="InterPro" id="IPR036291">
    <property type="entry name" value="NAD(P)-bd_dom_sf"/>
</dbReference>
<dbReference type="SUPFAM" id="SSF55347">
    <property type="entry name" value="Glyceraldehyde-3-phosphate dehydrogenase-like, C-terminal domain"/>
    <property type="match status" value="1"/>
</dbReference>
<organism evidence="3 4">
    <name type="scientific">Amorphotheca resinae ATCC 22711</name>
    <dbReference type="NCBI Taxonomy" id="857342"/>
    <lineage>
        <taxon>Eukaryota</taxon>
        <taxon>Fungi</taxon>
        <taxon>Dikarya</taxon>
        <taxon>Ascomycota</taxon>
        <taxon>Pezizomycotina</taxon>
        <taxon>Leotiomycetes</taxon>
        <taxon>Helotiales</taxon>
        <taxon>Amorphothecaceae</taxon>
        <taxon>Amorphotheca</taxon>
    </lineage>
</organism>
<dbReference type="EMBL" id="KZ679006">
    <property type="protein sequence ID" value="PSS27467.1"/>
    <property type="molecule type" value="Genomic_DNA"/>
</dbReference>
<feature type="domain" description="Gfo/Idh/MocA-like oxidoreductase C-terminal" evidence="2">
    <location>
        <begin position="149"/>
        <end position="335"/>
    </location>
</feature>
<name>A0A2T3BDI0_AMORE</name>
<sequence>MSLGVAIIGSGIFVKEQHLPAVNATAHLTLKAVYSRSLKSASALELGPTVDLYSDDAGAGKTYHDLLLRPDIHAVILALPITKQPEYIEAALAAGKHVLSEKPIAGDVKRAEHLIRYYRSDKVKGGATWAVAENFRFLESFEYGRQEVEKLGRILGFSVKMFGNVKVGDKYFETAWRKKPDYQGGFLLDGGVHFIAATRLLLGESAKPTAVSAFTTLLQEHLPPVDTINAIWHTKSGISGTYANSFGTTFTGSEYAVACEKGIVTVTRGKVTVVQGEGKSATPSVKEFPDEGSGVKQEVAAWAQAIIDGVPNPKQSPEEALADLEILEKMLRSGEGHGKTESLQFQL</sequence>
<dbReference type="GO" id="GO:0005737">
    <property type="term" value="C:cytoplasm"/>
    <property type="evidence" value="ECO:0007669"/>
    <property type="project" value="TreeGrafter"/>
</dbReference>
<dbReference type="InterPro" id="IPR004104">
    <property type="entry name" value="Gfo/Idh/MocA-like_OxRdtase_C"/>
</dbReference>
<dbReference type="Pfam" id="PF02894">
    <property type="entry name" value="GFO_IDH_MocA_C"/>
    <property type="match status" value="1"/>
</dbReference>
<dbReference type="GeneID" id="36577797"/>
<dbReference type="FunCoup" id="A0A2T3BDI0">
    <property type="interactions" value="254"/>
</dbReference>
<dbReference type="Pfam" id="PF01408">
    <property type="entry name" value="GFO_IDH_MocA"/>
    <property type="match status" value="1"/>
</dbReference>
<evidence type="ECO:0000259" key="2">
    <source>
        <dbReference type="Pfam" id="PF02894"/>
    </source>
</evidence>
<proteinExistence type="predicted"/>
<dbReference type="OrthoDB" id="64915at2759"/>
<feature type="domain" description="Gfo/Idh/MocA-like oxidoreductase N-terminal" evidence="1">
    <location>
        <begin position="4"/>
        <end position="123"/>
    </location>
</feature>
<keyword evidence="4" id="KW-1185">Reference proteome</keyword>
<evidence type="ECO:0000313" key="3">
    <source>
        <dbReference type="EMBL" id="PSS27467.1"/>
    </source>
</evidence>
<dbReference type="Gene3D" id="3.40.50.720">
    <property type="entry name" value="NAD(P)-binding Rossmann-like Domain"/>
    <property type="match status" value="1"/>
</dbReference>
<protein>
    <recommendedName>
        <fullName evidence="5">Gfo/Idh/MocA-like oxidoreductase N-terminal domain-containing protein</fullName>
    </recommendedName>
</protein>
<dbReference type="RefSeq" id="XP_024724992.1">
    <property type="nucleotide sequence ID" value="XM_024869716.1"/>
</dbReference>
<evidence type="ECO:0008006" key="5">
    <source>
        <dbReference type="Google" id="ProtNLM"/>
    </source>
</evidence>
<dbReference type="GO" id="GO:0000166">
    <property type="term" value="F:nucleotide binding"/>
    <property type="evidence" value="ECO:0007669"/>
    <property type="project" value="InterPro"/>
</dbReference>
<evidence type="ECO:0000259" key="1">
    <source>
        <dbReference type="Pfam" id="PF01408"/>
    </source>
</evidence>